<gene>
    <name evidence="2" type="ORF">PXEA_LOCUS17216</name>
</gene>
<reference evidence="2" key="1">
    <citation type="submission" date="2018-11" db="EMBL/GenBank/DDBJ databases">
        <authorList>
            <consortium name="Pathogen Informatics"/>
        </authorList>
    </citation>
    <scope>NUCLEOTIDE SEQUENCE</scope>
</reference>
<dbReference type="Proteomes" id="UP000784294">
    <property type="component" value="Unassembled WGS sequence"/>
</dbReference>
<sequence length="158" mass="16638">MSNENGISKFEAESDLPLTSNILQERVQERLRAIERRHQIEAGPPGMNLPGPTGFSAGESAQPPSHPHQHGGAGVSIPPPSSDDYGPAGGMRGGGGEWRWGRGRGGGGSFFEDRGRGWMDRGPRGGGGRGPGRGGPIRWGRGGWEDRRMGGRGGGGYR</sequence>
<feature type="region of interest" description="Disordered" evidence="1">
    <location>
        <begin position="1"/>
        <end position="21"/>
    </location>
</feature>
<evidence type="ECO:0000313" key="2">
    <source>
        <dbReference type="EMBL" id="VEL23776.1"/>
    </source>
</evidence>
<feature type="compositionally biased region" description="Basic and acidic residues" evidence="1">
    <location>
        <begin position="111"/>
        <end position="123"/>
    </location>
</feature>
<feature type="compositionally biased region" description="Gly residues" evidence="1">
    <location>
        <begin position="87"/>
        <end position="109"/>
    </location>
</feature>
<comment type="caution">
    <text evidence="2">The sequence shown here is derived from an EMBL/GenBank/DDBJ whole genome shotgun (WGS) entry which is preliminary data.</text>
</comment>
<evidence type="ECO:0000313" key="3">
    <source>
        <dbReference type="Proteomes" id="UP000784294"/>
    </source>
</evidence>
<feature type="region of interest" description="Disordered" evidence="1">
    <location>
        <begin position="34"/>
        <end position="158"/>
    </location>
</feature>
<dbReference type="OrthoDB" id="1914839at2759"/>
<feature type="compositionally biased region" description="Gly residues" evidence="1">
    <location>
        <begin position="124"/>
        <end position="142"/>
    </location>
</feature>
<accession>A0A3S5FE87</accession>
<proteinExistence type="predicted"/>
<name>A0A3S5FE87_9PLAT</name>
<dbReference type="EMBL" id="CAAALY010063861">
    <property type="protein sequence ID" value="VEL23776.1"/>
    <property type="molecule type" value="Genomic_DNA"/>
</dbReference>
<evidence type="ECO:0000256" key="1">
    <source>
        <dbReference type="SAM" id="MobiDB-lite"/>
    </source>
</evidence>
<protein>
    <submittedName>
        <fullName evidence="2">Uncharacterized protein</fullName>
    </submittedName>
</protein>
<organism evidence="2 3">
    <name type="scientific">Protopolystoma xenopodis</name>
    <dbReference type="NCBI Taxonomy" id="117903"/>
    <lineage>
        <taxon>Eukaryota</taxon>
        <taxon>Metazoa</taxon>
        <taxon>Spiralia</taxon>
        <taxon>Lophotrochozoa</taxon>
        <taxon>Platyhelminthes</taxon>
        <taxon>Monogenea</taxon>
        <taxon>Polyopisthocotylea</taxon>
        <taxon>Polystomatidea</taxon>
        <taxon>Polystomatidae</taxon>
        <taxon>Protopolystoma</taxon>
    </lineage>
</organism>
<dbReference type="AlphaFoldDB" id="A0A3S5FE87"/>
<keyword evidence="3" id="KW-1185">Reference proteome</keyword>